<feature type="transmembrane region" description="Helical" evidence="2">
    <location>
        <begin position="808"/>
        <end position="826"/>
    </location>
</feature>
<dbReference type="AlphaFoldDB" id="A0A1J7J6K5"/>
<dbReference type="STRING" id="1408157.A0A1J7J6K5"/>
<gene>
    <name evidence="3" type="ORF">CONLIGDRAFT_566384</name>
</gene>
<organism evidence="3 4">
    <name type="scientific">Coniochaeta ligniaria NRRL 30616</name>
    <dbReference type="NCBI Taxonomy" id="1408157"/>
    <lineage>
        <taxon>Eukaryota</taxon>
        <taxon>Fungi</taxon>
        <taxon>Dikarya</taxon>
        <taxon>Ascomycota</taxon>
        <taxon>Pezizomycotina</taxon>
        <taxon>Sordariomycetes</taxon>
        <taxon>Sordariomycetidae</taxon>
        <taxon>Coniochaetales</taxon>
        <taxon>Coniochaetaceae</taxon>
        <taxon>Coniochaeta</taxon>
    </lineage>
</organism>
<dbReference type="InParanoid" id="A0A1J7J6K5"/>
<feature type="region of interest" description="Disordered" evidence="1">
    <location>
        <begin position="1"/>
        <end position="652"/>
    </location>
</feature>
<feature type="compositionally biased region" description="Basic and acidic residues" evidence="1">
    <location>
        <begin position="383"/>
        <end position="398"/>
    </location>
</feature>
<feature type="compositionally biased region" description="Polar residues" evidence="1">
    <location>
        <begin position="223"/>
        <end position="237"/>
    </location>
</feature>
<feature type="compositionally biased region" description="Polar residues" evidence="1">
    <location>
        <begin position="40"/>
        <end position="83"/>
    </location>
</feature>
<keyword evidence="2" id="KW-0812">Transmembrane</keyword>
<reference evidence="3 4" key="1">
    <citation type="submission" date="2016-10" db="EMBL/GenBank/DDBJ databases">
        <title>Draft genome sequence of Coniochaeta ligniaria NRRL30616, a lignocellulolytic fungus for bioabatement of inhibitors in plant biomass hydrolysates.</title>
        <authorList>
            <consortium name="DOE Joint Genome Institute"/>
            <person name="Jimenez D.J."/>
            <person name="Hector R.E."/>
            <person name="Riley R."/>
            <person name="Sun H."/>
            <person name="Grigoriev I.V."/>
            <person name="Van Elsas J.D."/>
            <person name="Nichols N.N."/>
        </authorList>
    </citation>
    <scope>NUCLEOTIDE SEQUENCE [LARGE SCALE GENOMIC DNA]</scope>
    <source>
        <strain evidence="3 4">NRRL 30616</strain>
    </source>
</reference>
<feature type="compositionally biased region" description="Basic and acidic residues" evidence="1">
    <location>
        <begin position="339"/>
        <end position="359"/>
    </location>
</feature>
<feature type="compositionally biased region" description="Basic and acidic residues" evidence="1">
    <location>
        <begin position="480"/>
        <end position="494"/>
    </location>
</feature>
<sequence>MEHDTFKDPADILATRPNGRTSAPLVINRNGSRKDLFGGRQQQPKASNGSQARSVSASLSPGHNPTSPNSRIPRLNSRSSGTLSIKDAYRMEVEAEEKEAAQGSPSPAPRTWRSKLDGGEKTDKSPSQSQGTRRRTGSGRPATRPPNRRGTANTVDSLEADRQGNGDSDSDIDHKIKQFAKEQHHRESDEAHVPGGSNRLAPTPNKSFAWDTDADFTAGDLLVSNSPPVKTGRTSSPPRHRNTKLDEIRALEIEAALKYPDEPPEPTKNDDSSGHRGSSGSIQTHSPPSRPLGRTNTKLDEIRAREIESLSRRAVATARLDEIRERNAESRSRSSSPEIPRKSSKDVFRESPLLDDRSPKPKTRPILENSVEVPDTQVTIFREASHEVHKRDSLEEQQHAGSRATSQDSKKDPISRADSHDLLRRLARAASTSPAPEQQITKSADPVAEPEKEAIFRNPRKERNAEKVVDRPKAVGFAGLRRESSAESVSDKSKRSSLALSDNDPTERIEREMQLFAPMDNHSERGSIRAPSPESDVEDDIEETPRPVRIDPLTQPTPKVTGAYVETPATVKVERPEDIPLPAIVEPGREGTSSDVVAATRGRNLEISLRKPSHTSSAEGDRDATKAKAGSRSFRRAKSLPRARSPLINSVRPPTVRDDLLEIQRTYQIEDSTLDDLDGFFASQDMGPDTASPDQVAEPDPVKIETIETQESLTDQKNSKAINRIGRSLESIRTARKGIERLEDEVSKAKEAGHKVAVPKAEMSDPQPHVHSDHIASTCPICLAQSPSSMVAYVHIPLPRLWRRQPTFRLTFLGFIVSILSLWYLAESTMCALYCKPQYCYPGKPCNWSYDDPFWGYAIPVKLDQWTTGGQGRVLVQKVKPEISDWVADVWDVVTGTDIRTADTRGYDWDQRRQHRRRMMKRGFVKPFVERPEDRDKYEAWRRARVAKEEADARREMGYPVDDEEETMAADERVR</sequence>
<evidence type="ECO:0000256" key="1">
    <source>
        <dbReference type="SAM" id="MobiDB-lite"/>
    </source>
</evidence>
<feature type="region of interest" description="Disordered" evidence="1">
    <location>
        <begin position="952"/>
        <end position="975"/>
    </location>
</feature>
<feature type="compositionally biased region" description="Basic and acidic residues" evidence="1">
    <location>
        <begin position="297"/>
        <end position="311"/>
    </location>
</feature>
<feature type="compositionally biased region" description="Basic and acidic residues" evidence="1">
    <location>
        <begin position="319"/>
        <end position="332"/>
    </location>
</feature>
<evidence type="ECO:0000313" key="4">
    <source>
        <dbReference type="Proteomes" id="UP000182658"/>
    </source>
</evidence>
<feature type="compositionally biased region" description="Polar residues" evidence="1">
    <location>
        <begin position="430"/>
        <end position="442"/>
    </location>
</feature>
<feature type="compositionally biased region" description="Basic and acidic residues" evidence="1">
    <location>
        <begin position="114"/>
        <end position="124"/>
    </location>
</feature>
<protein>
    <submittedName>
        <fullName evidence="3">Uncharacterized protein</fullName>
    </submittedName>
</protein>
<keyword evidence="4" id="KW-1185">Reference proteome</keyword>
<name>A0A1J7J6K5_9PEZI</name>
<dbReference type="OrthoDB" id="3439035at2759"/>
<feature type="compositionally biased region" description="Basic and acidic residues" evidence="1">
    <location>
        <begin position="1"/>
        <end position="10"/>
    </location>
</feature>
<keyword evidence="2" id="KW-1133">Transmembrane helix</keyword>
<feature type="compositionally biased region" description="Basic and acidic residues" evidence="1">
    <location>
        <begin position="259"/>
        <end position="274"/>
    </location>
</feature>
<dbReference type="EMBL" id="KV875093">
    <property type="protein sequence ID" value="OIW35003.1"/>
    <property type="molecule type" value="Genomic_DNA"/>
</dbReference>
<evidence type="ECO:0000313" key="3">
    <source>
        <dbReference type="EMBL" id="OIW35003.1"/>
    </source>
</evidence>
<feature type="compositionally biased region" description="Basic and acidic residues" evidence="1">
    <location>
        <begin position="171"/>
        <end position="192"/>
    </location>
</feature>
<feature type="compositionally biased region" description="Basic and acidic residues" evidence="1">
    <location>
        <begin position="408"/>
        <end position="424"/>
    </location>
</feature>
<accession>A0A1J7J6K5</accession>
<keyword evidence="2" id="KW-0472">Membrane</keyword>
<feature type="compositionally biased region" description="Basic and acidic residues" evidence="1">
    <location>
        <begin position="449"/>
        <end position="473"/>
    </location>
</feature>
<feature type="compositionally biased region" description="Basic and acidic residues" evidence="1">
    <location>
        <begin position="243"/>
        <end position="252"/>
    </location>
</feature>
<evidence type="ECO:0000256" key="2">
    <source>
        <dbReference type="SAM" id="Phobius"/>
    </source>
</evidence>
<dbReference type="Proteomes" id="UP000182658">
    <property type="component" value="Unassembled WGS sequence"/>
</dbReference>
<proteinExistence type="predicted"/>